<dbReference type="RefSeq" id="WP_328938894.1">
    <property type="nucleotide sequence ID" value="NZ_CP108133.1"/>
</dbReference>
<feature type="compositionally biased region" description="Low complexity" evidence="1">
    <location>
        <begin position="273"/>
        <end position="282"/>
    </location>
</feature>
<organism evidence="2 3">
    <name type="scientific">Streptomyces tauricus</name>
    <dbReference type="NCBI Taxonomy" id="68274"/>
    <lineage>
        <taxon>Bacteria</taxon>
        <taxon>Bacillati</taxon>
        <taxon>Actinomycetota</taxon>
        <taxon>Actinomycetes</taxon>
        <taxon>Kitasatosporales</taxon>
        <taxon>Streptomycetaceae</taxon>
        <taxon>Streptomyces</taxon>
        <taxon>Streptomyces aurantiacus group</taxon>
    </lineage>
</organism>
<feature type="compositionally biased region" description="Polar residues" evidence="1">
    <location>
        <begin position="1"/>
        <end position="11"/>
    </location>
</feature>
<evidence type="ECO:0000313" key="3">
    <source>
        <dbReference type="Proteomes" id="UP001432166"/>
    </source>
</evidence>
<dbReference type="EMBL" id="CP108133">
    <property type="protein sequence ID" value="WTP52705.1"/>
    <property type="molecule type" value="Genomic_DNA"/>
</dbReference>
<evidence type="ECO:0000256" key="1">
    <source>
        <dbReference type="SAM" id="MobiDB-lite"/>
    </source>
</evidence>
<gene>
    <name evidence="2" type="ORF">OG288_32955</name>
</gene>
<feature type="region of interest" description="Disordered" evidence="1">
    <location>
        <begin position="273"/>
        <end position="309"/>
    </location>
</feature>
<protein>
    <recommendedName>
        <fullName evidence="4">Transferase</fullName>
    </recommendedName>
</protein>
<accession>A0ABZ1JMY1</accession>
<evidence type="ECO:0008006" key="4">
    <source>
        <dbReference type="Google" id="ProtNLM"/>
    </source>
</evidence>
<proteinExistence type="predicted"/>
<keyword evidence="3" id="KW-1185">Reference proteome</keyword>
<sequence>MMTLAPQTAQTPIDEDAAMPPRADCLADSAGGLTFDVAETGESGDTHLVLVHRDGLQEVRLPLAPAADGRLRAALPSGVALPEGRWDAFAQTGDGEPRRLTPGLNDLRSLVDRVPSGARGHVAVRIPYATKHGNLSIRSWLRAPHAEAGELHIGEGTLGVHGQVYGVALTPEAYVEPAGREETRPAPRFEIHRDQALFRFTVDYTALPEGVWDLWLRPAGESGPRVRIARLLDDIADKKPIFTYPKVTVDTAHGPVTAGPYYTGDNDLSITVTPTTPLTVSTPRGRPPDAPGRSGSAGCPPGRSGSGAG</sequence>
<reference evidence="2" key="1">
    <citation type="submission" date="2022-10" db="EMBL/GenBank/DDBJ databases">
        <title>The complete genomes of actinobacterial strains from the NBC collection.</title>
        <authorList>
            <person name="Joergensen T.S."/>
            <person name="Alvarez Arevalo M."/>
            <person name="Sterndorff E.B."/>
            <person name="Faurdal D."/>
            <person name="Vuksanovic O."/>
            <person name="Mourched A.-S."/>
            <person name="Charusanti P."/>
            <person name="Shaw S."/>
            <person name="Blin K."/>
            <person name="Weber T."/>
        </authorList>
    </citation>
    <scope>NUCLEOTIDE SEQUENCE</scope>
    <source>
        <strain evidence="2">NBC_00189</strain>
    </source>
</reference>
<dbReference type="Proteomes" id="UP001432166">
    <property type="component" value="Chromosome"/>
</dbReference>
<name>A0ABZ1JMY1_9ACTN</name>
<evidence type="ECO:0000313" key="2">
    <source>
        <dbReference type="EMBL" id="WTP52705.1"/>
    </source>
</evidence>
<feature type="region of interest" description="Disordered" evidence="1">
    <location>
        <begin position="1"/>
        <end position="21"/>
    </location>
</feature>